<evidence type="ECO:0000256" key="1">
    <source>
        <dbReference type="ARBA" id="ARBA00004613"/>
    </source>
</evidence>
<dbReference type="GO" id="GO:0034364">
    <property type="term" value="C:high-density lipoprotein particle"/>
    <property type="evidence" value="ECO:0007669"/>
    <property type="project" value="TreeGrafter"/>
</dbReference>
<evidence type="ECO:0000256" key="2">
    <source>
        <dbReference type="ARBA" id="ARBA00008788"/>
    </source>
</evidence>
<dbReference type="Proteomes" id="UP001152622">
    <property type="component" value="Chromosome 7"/>
</dbReference>
<keyword evidence="16" id="KW-1185">Reference proteome</keyword>
<dbReference type="GO" id="GO:0008203">
    <property type="term" value="P:cholesterol metabolic process"/>
    <property type="evidence" value="ECO:0007669"/>
    <property type="project" value="TreeGrafter"/>
</dbReference>
<dbReference type="PROSITE" id="PS51257">
    <property type="entry name" value="PROKAR_LIPOPROTEIN"/>
    <property type="match status" value="1"/>
</dbReference>
<proteinExistence type="inferred from homology"/>
<dbReference type="GO" id="GO:0005543">
    <property type="term" value="F:phospholipid binding"/>
    <property type="evidence" value="ECO:0007669"/>
    <property type="project" value="TreeGrafter"/>
</dbReference>
<feature type="chain" id="PRO_5040471136" description="Apolipoprotein A-IV" evidence="14">
    <location>
        <begin position="27"/>
        <end position="264"/>
    </location>
</feature>
<evidence type="ECO:0000256" key="8">
    <source>
        <dbReference type="ARBA" id="ARBA00022737"/>
    </source>
</evidence>
<keyword evidence="8" id="KW-0677">Repeat</keyword>
<dbReference type="GO" id="GO:0042627">
    <property type="term" value="C:chylomicron"/>
    <property type="evidence" value="ECO:0007669"/>
    <property type="project" value="UniProtKB-KW"/>
</dbReference>
<evidence type="ECO:0000313" key="16">
    <source>
        <dbReference type="Proteomes" id="UP001152622"/>
    </source>
</evidence>
<keyword evidence="6" id="KW-0964">Secreted</keyword>
<dbReference type="GO" id="GO:0120020">
    <property type="term" value="F:cholesterol transfer activity"/>
    <property type="evidence" value="ECO:0007669"/>
    <property type="project" value="TreeGrafter"/>
</dbReference>
<evidence type="ECO:0000256" key="4">
    <source>
        <dbReference type="ARBA" id="ARBA00022448"/>
    </source>
</evidence>
<dbReference type="GO" id="GO:1903561">
    <property type="term" value="C:extracellular vesicle"/>
    <property type="evidence" value="ECO:0007669"/>
    <property type="project" value="TreeGrafter"/>
</dbReference>
<dbReference type="InterPro" id="IPR000074">
    <property type="entry name" value="ApoA_E"/>
</dbReference>
<dbReference type="GO" id="GO:0060228">
    <property type="term" value="F:phosphatidylcholine-sterol O-acyltransferase activator activity"/>
    <property type="evidence" value="ECO:0007669"/>
    <property type="project" value="TreeGrafter"/>
</dbReference>
<comment type="subunit">
    <text evidence="3">Homodimer.</text>
</comment>
<keyword evidence="9" id="KW-0445">Lipid transport</keyword>
<dbReference type="InterPro" id="IPR050163">
    <property type="entry name" value="Apolipoprotein_A1/A4/E"/>
</dbReference>
<evidence type="ECO:0000256" key="9">
    <source>
        <dbReference type="ARBA" id="ARBA00023055"/>
    </source>
</evidence>
<dbReference type="GO" id="GO:0033700">
    <property type="term" value="P:phospholipid efflux"/>
    <property type="evidence" value="ECO:0007669"/>
    <property type="project" value="TreeGrafter"/>
</dbReference>
<evidence type="ECO:0000256" key="6">
    <source>
        <dbReference type="ARBA" id="ARBA00022525"/>
    </source>
</evidence>
<comment type="function">
    <text evidence="10">May have a role in chylomicrons and VLDL secretion and catabolism. Required for efficient activation of lipoprotein lipase by ApoC-II; potent activator of LCAT. Apoa-IV is a major component of HDL and chylomicrons.</text>
</comment>
<dbReference type="GO" id="GO:0034362">
    <property type="term" value="C:low-density lipoprotein particle"/>
    <property type="evidence" value="ECO:0007669"/>
    <property type="project" value="TreeGrafter"/>
</dbReference>
<evidence type="ECO:0000256" key="5">
    <source>
        <dbReference type="ARBA" id="ARBA00022513"/>
    </source>
</evidence>
<comment type="similarity">
    <text evidence="2">Belongs to the apolipoprotein A1/A4/E family.</text>
</comment>
<evidence type="ECO:0000256" key="13">
    <source>
        <dbReference type="SAM" id="Coils"/>
    </source>
</evidence>
<dbReference type="GO" id="GO:0034361">
    <property type="term" value="C:very-low-density lipoprotein particle"/>
    <property type="evidence" value="ECO:0007669"/>
    <property type="project" value="TreeGrafter"/>
</dbReference>
<dbReference type="SUPFAM" id="SSF58113">
    <property type="entry name" value="Apolipoprotein A-I"/>
    <property type="match status" value="1"/>
</dbReference>
<keyword evidence="7 14" id="KW-0732">Signal</keyword>
<comment type="caution">
    <text evidence="15">The sequence shown here is derived from an EMBL/GenBank/DDBJ whole genome shotgun (WGS) entry which is preliminary data.</text>
</comment>
<dbReference type="PANTHER" id="PTHR18976:SF1">
    <property type="entry name" value="APOLIPOPROTEIN A-IV"/>
    <property type="match status" value="1"/>
</dbReference>
<dbReference type="Pfam" id="PF01442">
    <property type="entry name" value="Apolipoprotein"/>
    <property type="match status" value="1"/>
</dbReference>
<sequence>MFFRITDTAMRVFVLLALVAFTGCQANVLRSVEPTPQLDQMKQAFWDYLTSAAQTAKSTLQTIKETELGQQVSTKIEESAFVARQYALVLQDQVSLVGQESFNKVADQVDRLKERLWQDMSEVSAQLEPYTEPLKANIEQKLEMLMQEVALYTESVNAEALKASLLQRSEELKQTLEQSVKELQSQLGSYTEELKEKMEQRMQEFQQSVTPLAESLQTQLAQKAKMLQQTLAPYVEDLRENLDPYAQDLKSRLTSLWESFAKSA</sequence>
<organism evidence="15 16">
    <name type="scientific">Synaphobranchus kaupii</name>
    <name type="common">Kaup's arrowtooth eel</name>
    <dbReference type="NCBI Taxonomy" id="118154"/>
    <lineage>
        <taxon>Eukaryota</taxon>
        <taxon>Metazoa</taxon>
        <taxon>Chordata</taxon>
        <taxon>Craniata</taxon>
        <taxon>Vertebrata</taxon>
        <taxon>Euteleostomi</taxon>
        <taxon>Actinopterygii</taxon>
        <taxon>Neopterygii</taxon>
        <taxon>Teleostei</taxon>
        <taxon>Anguilliformes</taxon>
        <taxon>Synaphobranchidae</taxon>
        <taxon>Synaphobranchus</taxon>
    </lineage>
</organism>
<dbReference type="PANTHER" id="PTHR18976">
    <property type="entry name" value="APOLIPOPROTEIN"/>
    <property type="match status" value="1"/>
</dbReference>
<reference evidence="15" key="1">
    <citation type="journal article" date="2023" name="Science">
        <title>Genome structures resolve the early diversification of teleost fishes.</title>
        <authorList>
            <person name="Parey E."/>
            <person name="Louis A."/>
            <person name="Montfort J."/>
            <person name="Bouchez O."/>
            <person name="Roques C."/>
            <person name="Iampietro C."/>
            <person name="Lluch J."/>
            <person name="Castinel A."/>
            <person name="Donnadieu C."/>
            <person name="Desvignes T."/>
            <person name="Floi Bucao C."/>
            <person name="Jouanno E."/>
            <person name="Wen M."/>
            <person name="Mejri S."/>
            <person name="Dirks R."/>
            <person name="Jansen H."/>
            <person name="Henkel C."/>
            <person name="Chen W.J."/>
            <person name="Zahm M."/>
            <person name="Cabau C."/>
            <person name="Klopp C."/>
            <person name="Thompson A.W."/>
            <person name="Robinson-Rechavi M."/>
            <person name="Braasch I."/>
            <person name="Lecointre G."/>
            <person name="Bobe J."/>
            <person name="Postlethwait J.H."/>
            <person name="Berthelot C."/>
            <person name="Roest Crollius H."/>
            <person name="Guiguen Y."/>
        </authorList>
    </citation>
    <scope>NUCLEOTIDE SEQUENCE</scope>
    <source>
        <strain evidence="15">WJC10195</strain>
    </source>
</reference>
<dbReference type="OrthoDB" id="9048614at2759"/>
<dbReference type="EMBL" id="JAINUF010000007">
    <property type="protein sequence ID" value="KAJ8354782.1"/>
    <property type="molecule type" value="Genomic_DNA"/>
</dbReference>
<keyword evidence="4" id="KW-0813">Transport</keyword>
<evidence type="ECO:0000256" key="10">
    <source>
        <dbReference type="ARBA" id="ARBA00037735"/>
    </source>
</evidence>
<dbReference type="GO" id="GO:0055090">
    <property type="term" value="P:acylglycerol homeostasis"/>
    <property type="evidence" value="ECO:0007669"/>
    <property type="project" value="TreeGrafter"/>
</dbReference>
<evidence type="ECO:0000313" key="15">
    <source>
        <dbReference type="EMBL" id="KAJ8354782.1"/>
    </source>
</evidence>
<name>A0A9Q1IV82_SYNKA</name>
<dbReference type="GO" id="GO:0033344">
    <property type="term" value="P:cholesterol efflux"/>
    <property type="evidence" value="ECO:0007669"/>
    <property type="project" value="TreeGrafter"/>
</dbReference>
<evidence type="ECO:0000256" key="7">
    <source>
        <dbReference type="ARBA" id="ARBA00022729"/>
    </source>
</evidence>
<protein>
    <recommendedName>
        <fullName evidence="11">Apolipoprotein A-IV</fullName>
    </recommendedName>
    <alternativeName>
        <fullName evidence="12">Apolipoprotein A4</fullName>
    </alternativeName>
</protein>
<feature type="signal peptide" evidence="14">
    <location>
        <begin position="1"/>
        <end position="26"/>
    </location>
</feature>
<dbReference type="Gene3D" id="1.20.120.20">
    <property type="entry name" value="Apolipoprotein"/>
    <property type="match status" value="2"/>
</dbReference>
<keyword evidence="5" id="KW-0162">Chylomicron</keyword>
<evidence type="ECO:0000256" key="11">
    <source>
        <dbReference type="ARBA" id="ARBA00041197"/>
    </source>
</evidence>
<evidence type="ECO:0000256" key="3">
    <source>
        <dbReference type="ARBA" id="ARBA00011738"/>
    </source>
</evidence>
<dbReference type="AlphaFoldDB" id="A0A9Q1IV82"/>
<keyword evidence="13" id="KW-0175">Coiled coil</keyword>
<dbReference type="GO" id="GO:0042157">
    <property type="term" value="P:lipoprotein metabolic process"/>
    <property type="evidence" value="ECO:0007669"/>
    <property type="project" value="InterPro"/>
</dbReference>
<gene>
    <name evidence="15" type="ORF">SKAU_G00223490</name>
</gene>
<accession>A0A9Q1IV82</accession>
<feature type="coiled-coil region" evidence="13">
    <location>
        <begin position="135"/>
        <end position="200"/>
    </location>
</feature>
<evidence type="ECO:0000256" key="14">
    <source>
        <dbReference type="SAM" id="SignalP"/>
    </source>
</evidence>
<evidence type="ECO:0000256" key="12">
    <source>
        <dbReference type="ARBA" id="ARBA00042591"/>
    </source>
</evidence>
<comment type="subcellular location">
    <subcellularLocation>
        <location evidence="1">Secreted</location>
    </subcellularLocation>
</comment>